<feature type="region of interest" description="Disordered" evidence="4">
    <location>
        <begin position="503"/>
        <end position="552"/>
    </location>
</feature>
<dbReference type="InterPro" id="IPR011049">
    <property type="entry name" value="Serralysin-like_metalloprot_C"/>
</dbReference>
<dbReference type="InterPro" id="IPR018511">
    <property type="entry name" value="Hemolysin-typ_Ca-bd_CS"/>
</dbReference>
<dbReference type="Pfam" id="PF00353">
    <property type="entry name" value="HemolysinCabind"/>
    <property type="match status" value="5"/>
</dbReference>
<dbReference type="SUPFAM" id="SSF51120">
    <property type="entry name" value="beta-Roll"/>
    <property type="match status" value="3"/>
</dbReference>
<feature type="domain" description="Peptidase metallopeptidase" evidence="5">
    <location>
        <begin position="157"/>
        <end position="327"/>
    </location>
</feature>
<dbReference type="PRINTS" id="PR00313">
    <property type="entry name" value="CABNDNGRPT"/>
</dbReference>
<reference evidence="6 7" key="1">
    <citation type="submission" date="2015-09" db="EMBL/GenBank/DDBJ databases">
        <authorList>
            <consortium name="Swine Surveillance"/>
        </authorList>
    </citation>
    <scope>NUCLEOTIDE SEQUENCE [LARGE SCALE GENOMIC DNA]</scope>
    <source>
        <strain evidence="6 7">CECT 7648</strain>
    </source>
</reference>
<evidence type="ECO:0000256" key="3">
    <source>
        <dbReference type="ARBA" id="ARBA00022525"/>
    </source>
</evidence>
<dbReference type="InterPro" id="IPR050557">
    <property type="entry name" value="RTX_toxin/Mannuronan_C5-epim"/>
</dbReference>
<dbReference type="InterPro" id="IPR001343">
    <property type="entry name" value="Hemolysn_Ca-bd"/>
</dbReference>
<dbReference type="CDD" id="cd04277">
    <property type="entry name" value="ZnMc_serralysin_like"/>
    <property type="match status" value="1"/>
</dbReference>
<protein>
    <submittedName>
        <fullName evidence="6">Serralysin</fullName>
        <ecNumber evidence="6">3.4.24.40</ecNumber>
    </submittedName>
</protein>
<evidence type="ECO:0000313" key="6">
    <source>
        <dbReference type="EMBL" id="CUH82621.1"/>
    </source>
</evidence>
<dbReference type="InterPro" id="IPR024079">
    <property type="entry name" value="MetalloPept_cat_dom_sf"/>
</dbReference>
<keyword evidence="6" id="KW-0378">Hydrolase</keyword>
<proteinExistence type="inferred from homology"/>
<dbReference type="PANTHER" id="PTHR38340:SF1">
    <property type="entry name" value="S-LAYER PROTEIN"/>
    <property type="match status" value="1"/>
</dbReference>
<dbReference type="EC" id="3.4.24.40" evidence="6"/>
<dbReference type="GO" id="GO:0008237">
    <property type="term" value="F:metallopeptidase activity"/>
    <property type="evidence" value="ECO:0007669"/>
    <property type="project" value="InterPro"/>
</dbReference>
<dbReference type="GO" id="GO:0005576">
    <property type="term" value="C:extracellular region"/>
    <property type="evidence" value="ECO:0007669"/>
    <property type="project" value="UniProtKB-SubCell"/>
</dbReference>
<dbReference type="STRING" id="441103.TRN7648_04163"/>
<dbReference type="Proteomes" id="UP000054935">
    <property type="component" value="Unassembled WGS sequence"/>
</dbReference>
<keyword evidence="7" id="KW-1185">Reference proteome</keyword>
<comment type="subcellular location">
    <subcellularLocation>
        <location evidence="1">Secreted</location>
    </subcellularLocation>
</comment>
<dbReference type="InterPro" id="IPR034033">
    <property type="entry name" value="Serralysin-like"/>
</dbReference>
<dbReference type="AlphaFoldDB" id="A0A0P1GKY2"/>
<dbReference type="PROSITE" id="PS00330">
    <property type="entry name" value="HEMOLYSIN_CALCIUM"/>
    <property type="match status" value="2"/>
</dbReference>
<gene>
    <name evidence="6" type="primary">prtA</name>
    <name evidence="6" type="ORF">TRN7648_04163</name>
</gene>
<evidence type="ECO:0000256" key="2">
    <source>
        <dbReference type="ARBA" id="ARBA00009490"/>
    </source>
</evidence>
<dbReference type="PANTHER" id="PTHR38340">
    <property type="entry name" value="S-LAYER PROTEIN"/>
    <property type="match status" value="1"/>
</dbReference>
<keyword evidence="3" id="KW-0964">Secreted</keyword>
<dbReference type="SUPFAM" id="SSF55486">
    <property type="entry name" value="Metalloproteases ('zincins'), catalytic domain"/>
    <property type="match status" value="1"/>
</dbReference>
<comment type="similarity">
    <text evidence="2">Belongs to the peptidase M10B family.</text>
</comment>
<dbReference type="Gene3D" id="3.40.390.10">
    <property type="entry name" value="Collagenase (Catalytic Domain)"/>
    <property type="match status" value="1"/>
</dbReference>
<dbReference type="GO" id="GO:0005509">
    <property type="term" value="F:calcium ion binding"/>
    <property type="evidence" value="ECO:0007669"/>
    <property type="project" value="InterPro"/>
</dbReference>
<dbReference type="OrthoDB" id="733404at2"/>
<dbReference type="Gene3D" id="2.150.10.10">
    <property type="entry name" value="Serralysin-like metalloprotease, C-terminal"/>
    <property type="match status" value="3"/>
</dbReference>
<dbReference type="GO" id="GO:0008270">
    <property type="term" value="F:zinc ion binding"/>
    <property type="evidence" value="ECO:0007669"/>
    <property type="project" value="InterPro"/>
</dbReference>
<dbReference type="RefSeq" id="WP_058249510.1">
    <property type="nucleotide sequence ID" value="NZ_CYSE01000017.1"/>
</dbReference>
<dbReference type="Gene3D" id="2.60.120.380">
    <property type="match status" value="1"/>
</dbReference>
<dbReference type="SMART" id="SM00235">
    <property type="entry name" value="ZnMc"/>
    <property type="match status" value="1"/>
</dbReference>
<evidence type="ECO:0000259" key="5">
    <source>
        <dbReference type="SMART" id="SM00235"/>
    </source>
</evidence>
<sequence>MSATAFSPIGLVINNDDVAPDSADTTNVMEVGDIFNGTLDYAGDTDWVAIDLQEGDTILFTLAPTLGGGGIEDPWLTLYDAAGVELMYNDDASTGSMTSAIEFDVEITGTYYLEADSFDGNEIGGYVLSATYVTDATPDPFELFKVLDWGTQVDFSGSTIDVAFARAGYSVYNYEDLTSLTAEDWTIYEKQQFQLAFDYIESIINIEFNVITKPRLADLILIADADGEVSGQGALGYFSPPGYENEGVGAFAVDSWDRSGADGDLEWGGYNYVTIVHELLHGLGLAHPHDDGGASTILPEVIDPFDSFGVYDLNQGVYTTMSYNTGLHITDVGALSDSDVQTYGYEVGPMALDIAVLQAKYGANTDTARGNDTYYLPEVNMAGTYWQSIWDNAGQDTIRYDGTDDAVIDLRAATLNEEHGGGGFLSAADYISGGFTIANGVVIEHAIGGDGCDILQGNQVANTLTGNLGDDSIYGAGGDDNVWGNAGNDLIFGDAGADTLRGGRGNDELSGGAGDDSLAGQRHGDTLFGGDGNDTVKGGGGNDEMHGDLGNDFLRGGTRSDTMYGGAGDDTLIGNRHDDLLDGGAGNDSLNAGGDNDTLIGGAGDDWMRGGSEADVFVFDTGHDADVIDDFEIGIDTLEISTALAGGMTAAAIASGATITGAGLVLDFGGGDTILLSGLTSTTGLSADIDIV</sequence>
<evidence type="ECO:0000256" key="1">
    <source>
        <dbReference type="ARBA" id="ARBA00004613"/>
    </source>
</evidence>
<accession>A0A0P1GKY2</accession>
<evidence type="ECO:0000256" key="4">
    <source>
        <dbReference type="SAM" id="MobiDB-lite"/>
    </source>
</evidence>
<feature type="compositionally biased region" description="Gly residues" evidence="4">
    <location>
        <begin position="527"/>
        <end position="542"/>
    </location>
</feature>
<dbReference type="EMBL" id="CYSE01000017">
    <property type="protein sequence ID" value="CUH82621.1"/>
    <property type="molecule type" value="Genomic_DNA"/>
</dbReference>
<evidence type="ECO:0000313" key="7">
    <source>
        <dbReference type="Proteomes" id="UP000054935"/>
    </source>
</evidence>
<organism evidence="6 7">
    <name type="scientific">Tropicibacter naphthalenivorans</name>
    <dbReference type="NCBI Taxonomy" id="441103"/>
    <lineage>
        <taxon>Bacteria</taxon>
        <taxon>Pseudomonadati</taxon>
        <taxon>Pseudomonadota</taxon>
        <taxon>Alphaproteobacteria</taxon>
        <taxon>Rhodobacterales</taxon>
        <taxon>Roseobacteraceae</taxon>
        <taxon>Tropicibacter</taxon>
    </lineage>
</organism>
<dbReference type="GO" id="GO:0006508">
    <property type="term" value="P:proteolysis"/>
    <property type="evidence" value="ECO:0007669"/>
    <property type="project" value="InterPro"/>
</dbReference>
<dbReference type="InterPro" id="IPR006026">
    <property type="entry name" value="Peptidase_Metallo"/>
</dbReference>
<name>A0A0P1GKY2_9RHOB</name>